<feature type="binding site" evidence="9">
    <location>
        <position position="279"/>
    </location>
    <ligand>
        <name>K(+)</name>
        <dbReference type="ChEBI" id="CHEBI:29103"/>
    </ligand>
</feature>
<dbReference type="InterPro" id="IPR011611">
    <property type="entry name" value="PfkB_dom"/>
</dbReference>
<dbReference type="Gene3D" id="3.40.1190.20">
    <property type="match status" value="1"/>
</dbReference>
<feature type="binding site" evidence="9">
    <location>
        <position position="242"/>
    </location>
    <ligand>
        <name>K(+)</name>
        <dbReference type="ChEBI" id="CHEBI:29103"/>
    </ligand>
</feature>
<evidence type="ECO:0000256" key="5">
    <source>
        <dbReference type="ARBA" id="ARBA00022840"/>
    </source>
</evidence>
<keyword evidence="6 9" id="KW-0460">Magnesium</keyword>
<dbReference type="EMBL" id="JAFFZE010000028">
    <property type="protein sequence ID" value="MCT2587822.1"/>
    <property type="molecule type" value="Genomic_DNA"/>
</dbReference>
<proteinExistence type="inferred from homology"/>
<feature type="binding site" evidence="9">
    <location>
        <position position="276"/>
    </location>
    <ligand>
        <name>K(+)</name>
        <dbReference type="ChEBI" id="CHEBI:29103"/>
    </ligand>
</feature>
<feature type="binding site" evidence="9">
    <location>
        <begin position="37"/>
        <end position="41"/>
    </location>
    <ligand>
        <name>substrate</name>
    </ligand>
</feature>
<keyword evidence="2 9" id="KW-0479">Metal-binding</keyword>
<feature type="binding site" evidence="9">
    <location>
        <position position="281"/>
    </location>
    <ligand>
        <name>K(+)</name>
        <dbReference type="ChEBI" id="CHEBI:29103"/>
    </ligand>
</feature>
<feature type="binding site" evidence="9">
    <location>
        <position position="179"/>
    </location>
    <ligand>
        <name>ATP</name>
        <dbReference type="ChEBI" id="CHEBI:30616"/>
    </ligand>
</feature>
<dbReference type="Proteomes" id="UP001156441">
    <property type="component" value="Unassembled WGS sequence"/>
</dbReference>
<keyword evidence="7 9" id="KW-0630">Potassium</keyword>
<evidence type="ECO:0000256" key="3">
    <source>
        <dbReference type="ARBA" id="ARBA00022741"/>
    </source>
</evidence>
<organism evidence="11 12">
    <name type="scientific">Actinophytocola gossypii</name>
    <dbReference type="NCBI Taxonomy" id="2812003"/>
    <lineage>
        <taxon>Bacteria</taxon>
        <taxon>Bacillati</taxon>
        <taxon>Actinomycetota</taxon>
        <taxon>Actinomycetes</taxon>
        <taxon>Pseudonocardiales</taxon>
        <taxon>Pseudonocardiaceae</taxon>
    </lineage>
</organism>
<dbReference type="InterPro" id="IPR011877">
    <property type="entry name" value="Ribokinase"/>
</dbReference>
<dbReference type="EC" id="2.7.1.15" evidence="9"/>
<evidence type="ECO:0000313" key="11">
    <source>
        <dbReference type="EMBL" id="MCT2587822.1"/>
    </source>
</evidence>
<protein>
    <recommendedName>
        <fullName evidence="9">Ribokinase</fullName>
        <shortName evidence="9">RK</shortName>
        <ecNumber evidence="9">2.7.1.15</ecNumber>
    </recommendedName>
</protein>
<dbReference type="CDD" id="cd01174">
    <property type="entry name" value="ribokinase"/>
    <property type="match status" value="1"/>
</dbReference>
<feature type="binding site" evidence="9">
    <location>
        <position position="246"/>
    </location>
    <ligand>
        <name>substrate</name>
    </ligand>
</feature>
<comment type="pathway">
    <text evidence="9">Carbohydrate metabolism; D-ribose degradation; D-ribose 5-phosphate from beta-D-ribopyranose: step 2/2.</text>
</comment>
<comment type="subcellular location">
    <subcellularLocation>
        <location evidence="9">Cytoplasm</location>
    </subcellularLocation>
</comment>
<dbReference type="HAMAP" id="MF_01987">
    <property type="entry name" value="Ribokinase"/>
    <property type="match status" value="1"/>
</dbReference>
<keyword evidence="1 9" id="KW-0808">Transferase</keyword>
<name>A0ABT2JIW0_9PSEU</name>
<comment type="catalytic activity">
    <reaction evidence="9">
        <text>D-ribose + ATP = D-ribose 5-phosphate + ADP + H(+)</text>
        <dbReference type="Rhea" id="RHEA:13697"/>
        <dbReference type="ChEBI" id="CHEBI:15378"/>
        <dbReference type="ChEBI" id="CHEBI:30616"/>
        <dbReference type="ChEBI" id="CHEBI:47013"/>
        <dbReference type="ChEBI" id="CHEBI:78346"/>
        <dbReference type="ChEBI" id="CHEBI:456216"/>
        <dbReference type="EC" id="2.7.1.15"/>
    </reaction>
</comment>
<keyword evidence="4 9" id="KW-0418">Kinase</keyword>
<dbReference type="PANTHER" id="PTHR10584:SF166">
    <property type="entry name" value="RIBOKINASE"/>
    <property type="match status" value="1"/>
</dbReference>
<feature type="binding site" evidence="9">
    <location>
        <begin position="245"/>
        <end position="246"/>
    </location>
    <ligand>
        <name>ATP</name>
        <dbReference type="ChEBI" id="CHEBI:30616"/>
    </ligand>
</feature>
<evidence type="ECO:0000259" key="10">
    <source>
        <dbReference type="Pfam" id="PF00294"/>
    </source>
</evidence>
<feature type="binding site" evidence="9">
    <location>
        <position position="240"/>
    </location>
    <ligand>
        <name>K(+)</name>
        <dbReference type="ChEBI" id="CHEBI:29103"/>
    </ligand>
</feature>
<keyword evidence="12" id="KW-1185">Reference proteome</keyword>
<dbReference type="InterPro" id="IPR002139">
    <property type="entry name" value="Ribo/fructo_kinase"/>
</dbReference>
<comment type="subunit">
    <text evidence="9">Homodimer.</text>
</comment>
<reference evidence="11 12" key="1">
    <citation type="submission" date="2021-02" db="EMBL/GenBank/DDBJ databases">
        <title>Actinophytocola xerophila sp. nov., isolated from soil of cotton cropping field.</title>
        <authorList>
            <person name="Huang R."/>
            <person name="Chen X."/>
            <person name="Ge X."/>
            <person name="Liu W."/>
        </authorList>
    </citation>
    <scope>NUCLEOTIDE SEQUENCE [LARGE SCALE GENOMIC DNA]</scope>
    <source>
        <strain evidence="11 12">S1-96</strain>
    </source>
</reference>
<keyword evidence="9" id="KW-0963">Cytoplasm</keyword>
<evidence type="ECO:0000256" key="4">
    <source>
        <dbReference type="ARBA" id="ARBA00022777"/>
    </source>
</evidence>
<feature type="binding site" evidence="9">
    <location>
        <position position="138"/>
    </location>
    <ligand>
        <name>substrate</name>
    </ligand>
</feature>
<evidence type="ECO:0000256" key="2">
    <source>
        <dbReference type="ARBA" id="ARBA00022723"/>
    </source>
</evidence>
<dbReference type="InterPro" id="IPR029056">
    <property type="entry name" value="Ribokinase-like"/>
</dbReference>
<evidence type="ECO:0000256" key="9">
    <source>
        <dbReference type="HAMAP-Rule" id="MF_01987"/>
    </source>
</evidence>
<dbReference type="PRINTS" id="PR00990">
    <property type="entry name" value="RIBOKINASE"/>
</dbReference>
<comment type="similarity">
    <text evidence="9">Belongs to the carbohydrate kinase PfkB family. Ribokinase subfamily.</text>
</comment>
<evidence type="ECO:0000256" key="7">
    <source>
        <dbReference type="ARBA" id="ARBA00022958"/>
    </source>
</evidence>
<dbReference type="SUPFAM" id="SSF53613">
    <property type="entry name" value="Ribokinase-like"/>
    <property type="match status" value="1"/>
</dbReference>
<comment type="function">
    <text evidence="9">Catalyzes the phosphorylation of ribose at O-5 in a reaction requiring ATP and magnesium. The resulting D-ribose-5-phosphate can then be used either for sythesis of nucleotides, histidine, and tryptophan, or as a component of the pentose phosphate pathway.</text>
</comment>
<comment type="caution">
    <text evidence="9">Lacks conserved residue(s) required for the propagation of feature annotation.</text>
</comment>
<gene>
    <name evidence="9" type="primary">rbsK</name>
    <name evidence="11" type="ORF">JT362_32380</name>
</gene>
<comment type="activity regulation">
    <text evidence="9">Activated by a monovalent cation that binds near, but not in, the active site. The most likely occupant of the site in vivo is potassium. Ion binding induces a conformational change that may alter substrate affinity.</text>
</comment>
<feature type="binding site" evidence="9">
    <location>
        <begin position="214"/>
        <end position="219"/>
    </location>
    <ligand>
        <name>ATP</name>
        <dbReference type="ChEBI" id="CHEBI:30616"/>
    </ligand>
</feature>
<dbReference type="Pfam" id="PF00294">
    <property type="entry name" value="PfkB"/>
    <property type="match status" value="1"/>
</dbReference>
<evidence type="ECO:0000256" key="8">
    <source>
        <dbReference type="ARBA" id="ARBA00023277"/>
    </source>
</evidence>
<sequence>MIAVVGSCNVDFVIPVAALPAAGETVLGGDHLRTPGGKGANQSVAAARLDSEVAFVGCVGDDELADTIRTALGDAGVDLSWLREVPGTPSGIALITVADGGENTIAVSPGANARLGVPDVEAAGSLLADAAVTVVQLEIAPEVVTAAVRAARGTVVLNPAPARSLPPELLSEVDVLVPNRTELAYLTGNPEPSTPDEAAAQAAALSGPGAVVVTLGADGALVVRDGRTTHVPALPVDAVDATGAGDAFCGALADGLARGDSLEDATAWAVRVAGISTTRWGAQSGLPTRTQAMP</sequence>
<feature type="binding site" evidence="9">
    <location>
        <begin position="9"/>
        <end position="11"/>
    </location>
    <ligand>
        <name>substrate</name>
    </ligand>
</feature>
<comment type="cofactor">
    <cofactor evidence="9">
        <name>Mg(2+)</name>
        <dbReference type="ChEBI" id="CHEBI:18420"/>
    </cofactor>
    <text evidence="9">Requires a divalent cation, most likely magnesium in vivo, as an electrophilic catalyst to aid phosphoryl group transfer. It is the chelate of the metal and the nucleotide that is the actual substrate.</text>
</comment>
<keyword evidence="3 9" id="KW-0547">Nucleotide-binding</keyword>
<evidence type="ECO:0000256" key="1">
    <source>
        <dbReference type="ARBA" id="ARBA00022679"/>
    </source>
</evidence>
<accession>A0ABT2JIW0</accession>
<feature type="domain" description="Carbohydrate kinase PfkB" evidence="10">
    <location>
        <begin position="2"/>
        <end position="289"/>
    </location>
</feature>
<keyword evidence="5 9" id="KW-0067">ATP-binding</keyword>
<feature type="active site" description="Proton acceptor" evidence="9">
    <location>
        <position position="246"/>
    </location>
</feature>
<evidence type="ECO:0000256" key="6">
    <source>
        <dbReference type="ARBA" id="ARBA00022842"/>
    </source>
</evidence>
<keyword evidence="8 9" id="KW-0119">Carbohydrate metabolism</keyword>
<comment type="caution">
    <text evidence="11">The sequence shown here is derived from an EMBL/GenBank/DDBJ whole genome shotgun (WGS) entry which is preliminary data.</text>
</comment>
<evidence type="ECO:0000313" key="12">
    <source>
        <dbReference type="Proteomes" id="UP001156441"/>
    </source>
</evidence>
<dbReference type="PANTHER" id="PTHR10584">
    <property type="entry name" value="SUGAR KINASE"/>
    <property type="match status" value="1"/>
</dbReference>